<dbReference type="GO" id="GO:0071269">
    <property type="term" value="P:L-homocysteine biosynthetic process"/>
    <property type="evidence" value="ECO:0007669"/>
    <property type="project" value="TreeGrafter"/>
</dbReference>
<dbReference type="KEGG" id="rsp:RSP_4161"/>
<dbReference type="InterPro" id="IPR000277">
    <property type="entry name" value="Cys/Met-Metab_PyrdxlP-dep_enz"/>
</dbReference>
<dbReference type="PhylomeDB" id="Q3IV09"/>
<evidence type="ECO:0000256" key="6">
    <source>
        <dbReference type="RuleBase" id="RU362118"/>
    </source>
</evidence>
<comment type="similarity">
    <text evidence="2 6">Belongs to the trans-sulfuration enzymes family.</text>
</comment>
<evidence type="ECO:0000256" key="4">
    <source>
        <dbReference type="ARBA" id="ARBA00022898"/>
    </source>
</evidence>
<evidence type="ECO:0000256" key="1">
    <source>
        <dbReference type="ARBA" id="ARBA00001933"/>
    </source>
</evidence>
<keyword evidence="4 5" id="KW-0663">Pyridoxal phosphate</keyword>
<dbReference type="PANTHER" id="PTHR43797">
    <property type="entry name" value="HOMOCYSTEINE/CYSTEINE SYNTHASE"/>
    <property type="match status" value="1"/>
</dbReference>
<dbReference type="PIRSF" id="PIRSF001434">
    <property type="entry name" value="CGS"/>
    <property type="match status" value="1"/>
</dbReference>
<gene>
    <name evidence="7" type="ORF">RSP_4161</name>
</gene>
<dbReference type="AlphaFoldDB" id="Q3IV09"/>
<dbReference type="EnsemblBacteria" id="ABA81625">
    <property type="protein sequence ID" value="ABA81625"/>
    <property type="gene ID" value="RSP_4161"/>
</dbReference>
<dbReference type="Proteomes" id="UP000002703">
    <property type="component" value="Plasmid D"/>
</dbReference>
<evidence type="ECO:0000256" key="2">
    <source>
        <dbReference type="ARBA" id="ARBA00009077"/>
    </source>
</evidence>
<dbReference type="InterPro" id="IPR015424">
    <property type="entry name" value="PyrdxlP-dep_Trfase"/>
</dbReference>
<comment type="cofactor">
    <cofactor evidence="1 6">
        <name>pyridoxal 5'-phosphate</name>
        <dbReference type="ChEBI" id="CHEBI:597326"/>
    </cofactor>
</comment>
<dbReference type="Pfam" id="PF01053">
    <property type="entry name" value="Cys_Met_Meta_PP"/>
    <property type="match status" value="1"/>
</dbReference>
<feature type="modified residue" description="N6-(pyridoxal phosphate)lysine" evidence="5">
    <location>
        <position position="209"/>
    </location>
</feature>
<dbReference type="InterPro" id="IPR015422">
    <property type="entry name" value="PyrdxlP-dep_Trfase_small"/>
</dbReference>
<keyword evidence="8" id="KW-1185">Reference proteome</keyword>
<dbReference type="GO" id="GO:0003961">
    <property type="term" value="F:O-acetylhomoserine aminocarboxypropyltransferase activity"/>
    <property type="evidence" value="ECO:0007669"/>
    <property type="project" value="UniProtKB-EC"/>
</dbReference>
<accession>Q3IV09</accession>
<dbReference type="SUPFAM" id="SSF53383">
    <property type="entry name" value="PLP-dependent transferases"/>
    <property type="match status" value="1"/>
</dbReference>
<dbReference type="EC" id="2.5.1.49" evidence="7"/>
<dbReference type="PANTHER" id="PTHR43797:SF2">
    <property type="entry name" value="HOMOCYSTEINE_CYSTEINE SYNTHASE"/>
    <property type="match status" value="1"/>
</dbReference>
<dbReference type="InterPro" id="IPR006235">
    <property type="entry name" value="OAc-hSer/O-AcSer_sulfhydrylase"/>
</dbReference>
<dbReference type="GO" id="GO:0030170">
    <property type="term" value="F:pyridoxal phosphate binding"/>
    <property type="evidence" value="ECO:0007669"/>
    <property type="project" value="InterPro"/>
</dbReference>
<reference evidence="8" key="1">
    <citation type="submission" date="2005-09" db="EMBL/GenBank/DDBJ databases">
        <title>Complete sequence of plasmid D of Rhodobacter sphaeroides 2.4.1.</title>
        <authorList>
            <person name="Copeland A."/>
            <person name="Lucas S."/>
            <person name="Lapidus A."/>
            <person name="Barry K."/>
            <person name="Detter J.C."/>
            <person name="Glavina T."/>
            <person name="Hammon N."/>
            <person name="Israni S."/>
            <person name="Pitluck S."/>
            <person name="Richardson P."/>
            <person name="Mackenzie C."/>
            <person name="Choudhary M."/>
            <person name="Larimer F."/>
            <person name="Hauser L.J."/>
            <person name="Land M."/>
            <person name="Donohue T.J."/>
            <person name="Kaplan S."/>
        </authorList>
    </citation>
    <scope>NUCLEOTIDE SEQUENCE [LARGE SCALE GENOMIC DNA]</scope>
    <source>
        <strain evidence="8">ATCC 17023 / DSM 158 / JCM 6121 / CCUG 31486 / LMG 2827 / NBRC 12203 / NCIMB 8253 / ATH 2.4.1.</strain>
        <plasmid evidence="8">pRS241d</plasmid>
    </source>
</reference>
<name>Q3IV09_CERS4</name>
<geneLocation type="plasmid" evidence="8">
    <name>pRS241d</name>
</geneLocation>
<dbReference type="RefSeq" id="WP_011331432.1">
    <property type="nucleotide sequence ID" value="NC_007490.2"/>
</dbReference>
<dbReference type="GO" id="GO:0019346">
    <property type="term" value="P:transsulfuration"/>
    <property type="evidence" value="ECO:0007669"/>
    <property type="project" value="InterPro"/>
</dbReference>
<dbReference type="EMBL" id="CP000147">
    <property type="protein sequence ID" value="ABA81625.1"/>
    <property type="molecule type" value="Genomic_DNA"/>
</dbReference>
<evidence type="ECO:0000313" key="8">
    <source>
        <dbReference type="Proteomes" id="UP000002703"/>
    </source>
</evidence>
<dbReference type="GO" id="GO:0005737">
    <property type="term" value="C:cytoplasm"/>
    <property type="evidence" value="ECO:0007669"/>
    <property type="project" value="TreeGrafter"/>
</dbReference>
<evidence type="ECO:0000256" key="5">
    <source>
        <dbReference type="PIRSR" id="PIRSR001434-2"/>
    </source>
</evidence>
<dbReference type="Gene3D" id="3.40.640.10">
    <property type="entry name" value="Type I PLP-dependent aspartate aminotransferase-like (Major domain)"/>
    <property type="match status" value="1"/>
</dbReference>
<proteinExistence type="inferred from homology"/>
<dbReference type="InterPro" id="IPR015421">
    <property type="entry name" value="PyrdxlP-dep_Trfase_major"/>
</dbReference>
<evidence type="ECO:0000313" key="7">
    <source>
        <dbReference type="EMBL" id="ABA81625.1"/>
    </source>
</evidence>
<dbReference type="Gene3D" id="3.90.1150.10">
    <property type="entry name" value="Aspartate Aminotransferase, domain 1"/>
    <property type="match status" value="1"/>
</dbReference>
<protein>
    <submittedName>
        <fullName evidence="7">O-acetylhomoserine sulfhydrylase</fullName>
        <ecNumber evidence="7">2.5.1.49</ecNumber>
    </submittedName>
</protein>
<evidence type="ECO:0000256" key="3">
    <source>
        <dbReference type="ARBA" id="ARBA00022679"/>
    </source>
</evidence>
<organism evidence="7 8">
    <name type="scientific">Cereibacter sphaeroides (strain ATCC 17023 / DSM 158 / JCM 6121 / CCUG 31486 / LMG 2827 / NBRC 12203 / NCIMB 8253 / ATH 2.4.1.)</name>
    <name type="common">Rhodobacter sphaeroides</name>
    <dbReference type="NCBI Taxonomy" id="272943"/>
    <lineage>
        <taxon>Bacteria</taxon>
        <taxon>Pseudomonadati</taxon>
        <taxon>Pseudomonadota</taxon>
        <taxon>Alphaproteobacteria</taxon>
        <taxon>Rhodobacterales</taxon>
        <taxon>Paracoccaceae</taxon>
        <taxon>Cereibacter</taxon>
    </lineage>
</organism>
<keyword evidence="3 7" id="KW-0808">Transferase</keyword>
<dbReference type="OrthoDB" id="9805807at2"/>
<dbReference type="GO" id="GO:0004124">
    <property type="term" value="F:cysteine synthase activity"/>
    <property type="evidence" value="ECO:0007669"/>
    <property type="project" value="TreeGrafter"/>
</dbReference>
<keyword evidence="7" id="KW-0614">Plasmid</keyword>
<dbReference type="GeneID" id="3711879"/>
<dbReference type="GO" id="GO:0006535">
    <property type="term" value="P:cysteine biosynthetic process from serine"/>
    <property type="evidence" value="ECO:0007669"/>
    <property type="project" value="TreeGrafter"/>
</dbReference>
<sequence>MPDSLGHKRSIPLPHIGLATNDPYRSLVAPIYQTTAFELPEADEAAALFALEKLTPIYARTDNPTTRVLEERMRAVEQGEACICFATGKAAIVAAICAVTGAGDNIVASRNLFSGTMAMFSATLKNLGINVRFTEQDTAEAFEALSDERTKLWYAETLSNPLLKVFPIASVARRSHSLGIPLVIDNTLGVGLCQPLAFGAAVSVVSLSKYVAGDGSTMGGALSEGNFEWASARDRFTWLFQPDPAFAGVVWADLARKHRTTPYMLRLRFVMLRDFGATLSPLSAFLLSQATETLALRIQRHAESARRVATFLDGHPRVRSVCHPTIGTADEVRRNADTIPGGACGMVSVDIHGGQVAGQRFVAGLTLFRHVATAGSSASLAIHPYSTQLRQLTEDERRRTGVPEGFVRLSIGLEDPDMLIDDLQQSLAALDGGPAPVLPE</sequence>